<sequence length="742" mass="82358">MAKKPEAVDKGVCVACGSRNVIRYEPKRYDPQQQFIQCRSCSLVSPSFNRPCVQSGSSEDYTPLDNFKAQIMGDEILDAFTHDHVKKQLQSALDFAQGDIALIFSRYLPVAIDAIQHVVTKYGFSASVEGVMESVRVMQTLAKDDEQLVQRLVRLRQVLTPTGAWIKEDADTEQNVRRKLQAERDVIRQKQQDAERAEQITAENARKAKLRARKLALRLDPSVPCVPVLHESPPPMLVAHMDRPVRLRVNAQHTQKFQWYFNGKPIQADNSNHGGSGILVRGATRSTLIIPKLTKRFVGEYYCVCENEEGVTSTASCQVTIVALTSRRLPNRKLRGLVTSTLQLCWKDTAIACVAHSIVVFDTHTFAPAKVLPAISPNGPGTTQTLAWNPYTKLLLTSSSMKNRRNDVVVHSIDFTPTAADGATAPEEHRRGLIELVKSKAPPKAAVSAVGTSAISNLLFHTTEKALDVVHFAAFFAQGKLLILSNMKSRILLLESVPSSPHSSPQQILDFDGDRICHIASSSPSAVLAIAFRGKRHISLVKSQSTGINNNAITMDTWTREHLEFAFPVTCSAFDTRGEYLAVAESSCVKAWLSIVAVHRPTTKANSIADSSSRESTRKRRFEAHVGKVSCLQWTKATSLLVSSGFDGYVKIWEIDTHVTCLLTIHLDTRGIYSFLLVDEDAVLFALGYTECRLQSRQLVQLVELEASRQLEMNARAAMIQKIWKGRQTRALINKYIKGSLS</sequence>
<dbReference type="EMBL" id="GL376636">
    <property type="status" value="NOT_ANNOTATED_CDS"/>
    <property type="molecule type" value="Genomic_DNA"/>
</dbReference>
<evidence type="ECO:0000313" key="9">
    <source>
        <dbReference type="EnsemblProtists" id="PYU1_T000014"/>
    </source>
</evidence>
<reference evidence="10" key="2">
    <citation type="submission" date="2010-04" db="EMBL/GenBank/DDBJ databases">
        <authorList>
            <person name="Buell R."/>
            <person name="Hamilton J."/>
            <person name="Hostetler J."/>
        </authorList>
    </citation>
    <scope>NUCLEOTIDE SEQUENCE [LARGE SCALE GENOMIC DNA]</scope>
    <source>
        <strain evidence="10">DAOM:BR144</strain>
    </source>
</reference>
<dbReference type="InterPro" id="IPR015943">
    <property type="entry name" value="WD40/YVTN_repeat-like_dom_sf"/>
</dbReference>
<dbReference type="InterPro" id="IPR036179">
    <property type="entry name" value="Ig-like_dom_sf"/>
</dbReference>
<dbReference type="InterPro" id="IPR019775">
    <property type="entry name" value="WD40_repeat_CS"/>
</dbReference>
<evidence type="ECO:0000256" key="3">
    <source>
        <dbReference type="ARBA" id="ARBA00020502"/>
    </source>
</evidence>
<dbReference type="HOGENOM" id="CLU_016916_0_0_1"/>
<dbReference type="InterPro" id="IPR003599">
    <property type="entry name" value="Ig_sub"/>
</dbReference>
<dbReference type="OMA" id="GNWIQED"/>
<protein>
    <recommendedName>
        <fullName evidence="3">Protein C10</fullName>
    </recommendedName>
</protein>
<accession>K3W4X3</accession>
<evidence type="ECO:0000313" key="10">
    <source>
        <dbReference type="Proteomes" id="UP000019132"/>
    </source>
</evidence>
<evidence type="ECO:0000256" key="1">
    <source>
        <dbReference type="ARBA" id="ARBA00004496"/>
    </source>
</evidence>
<dbReference type="InterPro" id="IPR001680">
    <property type="entry name" value="WD40_rpt"/>
</dbReference>
<dbReference type="GO" id="GO:0005737">
    <property type="term" value="C:cytoplasm"/>
    <property type="evidence" value="ECO:0007669"/>
    <property type="project" value="UniProtKB-SubCell"/>
</dbReference>
<dbReference type="SUPFAM" id="SSF50978">
    <property type="entry name" value="WD40 repeat-like"/>
    <property type="match status" value="1"/>
</dbReference>
<comment type="similarity">
    <text evidence="2">Belongs to the UPF0456 family.</text>
</comment>
<dbReference type="PROSITE" id="PS50294">
    <property type="entry name" value="WD_REPEATS_REGION"/>
    <property type="match status" value="1"/>
</dbReference>
<dbReference type="PROSITE" id="PS50082">
    <property type="entry name" value="WD_REPEATS_2"/>
    <property type="match status" value="1"/>
</dbReference>
<dbReference type="VEuPathDB" id="FungiDB:PYU1_G000014"/>
<evidence type="ECO:0000256" key="6">
    <source>
        <dbReference type="ARBA" id="ARBA00022737"/>
    </source>
</evidence>
<evidence type="ECO:0000256" key="5">
    <source>
        <dbReference type="ARBA" id="ARBA00022574"/>
    </source>
</evidence>
<dbReference type="InParanoid" id="K3W4X3"/>
<feature type="domain" description="Immunoglobulin" evidence="8">
    <location>
        <begin position="234"/>
        <end position="322"/>
    </location>
</feature>
<keyword evidence="10" id="KW-1185">Reference proteome</keyword>
<evidence type="ECO:0000256" key="7">
    <source>
        <dbReference type="PROSITE-ProRule" id="PRU00221"/>
    </source>
</evidence>
<organism evidence="9 10">
    <name type="scientific">Globisporangium ultimum (strain ATCC 200006 / CBS 805.95 / DAOM BR144)</name>
    <name type="common">Pythium ultimum</name>
    <dbReference type="NCBI Taxonomy" id="431595"/>
    <lineage>
        <taxon>Eukaryota</taxon>
        <taxon>Sar</taxon>
        <taxon>Stramenopiles</taxon>
        <taxon>Oomycota</taxon>
        <taxon>Peronosporomycetes</taxon>
        <taxon>Pythiales</taxon>
        <taxon>Pythiaceae</taxon>
        <taxon>Globisporangium</taxon>
    </lineage>
</organism>
<dbReference type="Pfam" id="PF00400">
    <property type="entry name" value="WD40"/>
    <property type="match status" value="1"/>
</dbReference>
<keyword evidence="4" id="KW-0963">Cytoplasm</keyword>
<evidence type="ECO:0000259" key="8">
    <source>
        <dbReference type="SMART" id="SM00409"/>
    </source>
</evidence>
<reference evidence="10" key="1">
    <citation type="journal article" date="2010" name="Genome Biol.">
        <title>Genome sequence of the necrotrophic plant pathogen Pythium ultimum reveals original pathogenicity mechanisms and effector repertoire.</title>
        <authorList>
            <person name="Levesque C.A."/>
            <person name="Brouwer H."/>
            <person name="Cano L."/>
            <person name="Hamilton J.P."/>
            <person name="Holt C."/>
            <person name="Huitema E."/>
            <person name="Raffaele S."/>
            <person name="Robideau G.P."/>
            <person name="Thines M."/>
            <person name="Win J."/>
            <person name="Zerillo M.M."/>
            <person name="Beakes G.W."/>
            <person name="Boore J.L."/>
            <person name="Busam D."/>
            <person name="Dumas B."/>
            <person name="Ferriera S."/>
            <person name="Fuerstenberg S.I."/>
            <person name="Gachon C.M."/>
            <person name="Gaulin E."/>
            <person name="Govers F."/>
            <person name="Grenville-Briggs L."/>
            <person name="Horner N."/>
            <person name="Hostetler J."/>
            <person name="Jiang R.H."/>
            <person name="Johnson J."/>
            <person name="Krajaejun T."/>
            <person name="Lin H."/>
            <person name="Meijer H.J."/>
            <person name="Moore B."/>
            <person name="Morris P."/>
            <person name="Phuntmart V."/>
            <person name="Puiu D."/>
            <person name="Shetty J."/>
            <person name="Stajich J.E."/>
            <person name="Tripathy S."/>
            <person name="Wawra S."/>
            <person name="van West P."/>
            <person name="Whitty B.R."/>
            <person name="Coutinho P.M."/>
            <person name="Henrissat B."/>
            <person name="Martin F."/>
            <person name="Thomas P.D."/>
            <person name="Tyler B.M."/>
            <person name="De Vries R.P."/>
            <person name="Kamoun S."/>
            <person name="Yandell M."/>
            <person name="Tisserat N."/>
            <person name="Buell C.R."/>
        </authorList>
    </citation>
    <scope>NUCLEOTIDE SEQUENCE</scope>
    <source>
        <strain evidence="10">DAOM:BR144</strain>
    </source>
</reference>
<dbReference type="AlphaFoldDB" id="K3W4X3"/>
<dbReference type="Gene3D" id="2.60.40.10">
    <property type="entry name" value="Immunoglobulins"/>
    <property type="match status" value="1"/>
</dbReference>
<feature type="repeat" description="WD" evidence="7">
    <location>
        <begin position="622"/>
        <end position="657"/>
    </location>
</feature>
<name>K3W4X3_GLOUD</name>
<dbReference type="Pfam" id="PF14974">
    <property type="entry name" value="P_C10"/>
    <property type="match status" value="1"/>
</dbReference>
<reference evidence="9" key="3">
    <citation type="submission" date="2015-02" db="UniProtKB">
        <authorList>
            <consortium name="EnsemblProtists"/>
        </authorList>
    </citation>
    <scope>IDENTIFICATION</scope>
    <source>
        <strain evidence="9">DAOM BR144</strain>
    </source>
</reference>
<dbReference type="SUPFAM" id="SSF48726">
    <property type="entry name" value="Immunoglobulin"/>
    <property type="match status" value="1"/>
</dbReference>
<dbReference type="InterPro" id="IPR026317">
    <property type="entry name" value="P_C10"/>
</dbReference>
<dbReference type="PANTHER" id="PTHR13463">
    <property type="entry name" value="PROTEIN C10"/>
    <property type="match status" value="1"/>
</dbReference>
<dbReference type="Proteomes" id="UP000019132">
    <property type="component" value="Unassembled WGS sequence"/>
</dbReference>
<dbReference type="InterPro" id="IPR013783">
    <property type="entry name" value="Ig-like_fold"/>
</dbReference>
<evidence type="ECO:0000256" key="2">
    <source>
        <dbReference type="ARBA" id="ARBA00007083"/>
    </source>
</evidence>
<dbReference type="InterPro" id="IPR036322">
    <property type="entry name" value="WD40_repeat_dom_sf"/>
</dbReference>
<dbReference type="eggNOG" id="ENOG502S5TE">
    <property type="taxonomic scope" value="Eukaryota"/>
</dbReference>
<comment type="subcellular location">
    <subcellularLocation>
        <location evidence="1">Cytoplasm</location>
    </subcellularLocation>
</comment>
<dbReference type="GO" id="GO:0009791">
    <property type="term" value="P:post-embryonic development"/>
    <property type="evidence" value="ECO:0007669"/>
    <property type="project" value="TreeGrafter"/>
</dbReference>
<evidence type="ECO:0000256" key="4">
    <source>
        <dbReference type="ARBA" id="ARBA00022490"/>
    </source>
</evidence>
<proteinExistence type="inferred from homology"/>
<dbReference type="PROSITE" id="PS00678">
    <property type="entry name" value="WD_REPEATS_1"/>
    <property type="match status" value="1"/>
</dbReference>
<dbReference type="SMART" id="SM00320">
    <property type="entry name" value="WD40"/>
    <property type="match status" value="1"/>
</dbReference>
<dbReference type="PANTHER" id="PTHR13463:SF3">
    <property type="entry name" value="PROTEIN C10"/>
    <property type="match status" value="1"/>
</dbReference>
<keyword evidence="6" id="KW-0677">Repeat</keyword>
<keyword evidence="5 7" id="KW-0853">WD repeat</keyword>
<dbReference type="EnsemblProtists" id="PYU1_T000014">
    <property type="protein sequence ID" value="PYU1_T000014"/>
    <property type="gene ID" value="PYU1_G000014"/>
</dbReference>
<dbReference type="SMART" id="SM00409">
    <property type="entry name" value="IG"/>
    <property type="match status" value="1"/>
</dbReference>
<dbReference type="Gene3D" id="2.130.10.10">
    <property type="entry name" value="YVTN repeat-like/Quinoprotein amine dehydrogenase"/>
    <property type="match status" value="1"/>
</dbReference>